<keyword evidence="2" id="KW-0946">Virion</keyword>
<dbReference type="Pfam" id="PF07875">
    <property type="entry name" value="Coat_F"/>
    <property type="match status" value="1"/>
</dbReference>
<dbReference type="OrthoDB" id="1685263at2"/>
<name>A0A6I0ERV5_9FIRM</name>
<evidence type="ECO:0000313" key="3">
    <source>
        <dbReference type="Proteomes" id="UP000468766"/>
    </source>
</evidence>
<feature type="compositionally biased region" description="Basic residues" evidence="1">
    <location>
        <begin position="1"/>
        <end position="11"/>
    </location>
</feature>
<evidence type="ECO:0000313" key="2">
    <source>
        <dbReference type="EMBL" id="KAB2951441.1"/>
    </source>
</evidence>
<accession>A0A6I0ERV5</accession>
<keyword evidence="3" id="KW-1185">Reference proteome</keyword>
<dbReference type="RefSeq" id="WP_151621550.1">
    <property type="nucleotide sequence ID" value="NZ_WBXO01000012.1"/>
</dbReference>
<comment type="caution">
    <text evidence="2">The sequence shown here is derived from an EMBL/GenBank/DDBJ whole genome shotgun (WGS) entry which is preliminary data.</text>
</comment>
<dbReference type="InterPro" id="IPR012347">
    <property type="entry name" value="Ferritin-like"/>
</dbReference>
<dbReference type="InterPro" id="IPR012851">
    <property type="entry name" value="Spore_coat_CotF-like"/>
</dbReference>
<proteinExistence type="predicted"/>
<feature type="region of interest" description="Disordered" evidence="1">
    <location>
        <begin position="1"/>
        <end position="59"/>
    </location>
</feature>
<protein>
    <submittedName>
        <fullName evidence="2">Spore coat protein</fullName>
    </submittedName>
</protein>
<evidence type="ECO:0000256" key="1">
    <source>
        <dbReference type="SAM" id="MobiDB-lite"/>
    </source>
</evidence>
<feature type="compositionally biased region" description="Low complexity" evidence="1">
    <location>
        <begin position="23"/>
        <end position="38"/>
    </location>
</feature>
<reference evidence="2 3" key="1">
    <citation type="submission" date="2019-10" db="EMBL/GenBank/DDBJ databases">
        <title>Whole-genome sequence of the extremophile Heliorestis acidaminivorans DSM 24790.</title>
        <authorList>
            <person name="Kyndt J.A."/>
            <person name="Meyer T.E."/>
        </authorList>
    </citation>
    <scope>NUCLEOTIDE SEQUENCE [LARGE SCALE GENOMIC DNA]</scope>
    <source>
        <strain evidence="2 3">DSM 24790</strain>
    </source>
</reference>
<keyword evidence="2" id="KW-0167">Capsid protein</keyword>
<gene>
    <name evidence="2" type="ORF">F9B85_12760</name>
</gene>
<dbReference type="EMBL" id="WBXO01000012">
    <property type="protein sequence ID" value="KAB2951441.1"/>
    <property type="molecule type" value="Genomic_DNA"/>
</dbReference>
<dbReference type="Gene3D" id="1.20.1260.10">
    <property type="match status" value="1"/>
</dbReference>
<dbReference type="AlphaFoldDB" id="A0A6I0ERV5"/>
<sequence>MSGTMKLRKASKNNDDQSQEGNGQQNKKGSQSPSSSASKKGKQNSQAANSQKDLSDRDRLFDVINTEKAMSALCNRVALDSGQDNLYRALMVCLNETQACQRELFHYAQQKGWYSLRPADPLQTQQLYQQYQSLSQQFPYGAQNQGEGNSNYSQKNQ</sequence>
<organism evidence="2 3">
    <name type="scientific">Heliorestis acidaminivorans</name>
    <dbReference type="NCBI Taxonomy" id="553427"/>
    <lineage>
        <taxon>Bacteria</taxon>
        <taxon>Bacillati</taxon>
        <taxon>Bacillota</taxon>
        <taxon>Clostridia</taxon>
        <taxon>Eubacteriales</taxon>
        <taxon>Heliobacteriaceae</taxon>
        <taxon>Heliorestis</taxon>
    </lineage>
</organism>
<dbReference type="Proteomes" id="UP000468766">
    <property type="component" value="Unassembled WGS sequence"/>
</dbReference>